<dbReference type="Gene3D" id="2.30.110.10">
    <property type="entry name" value="Electron Transport, Fmn-binding Protein, Chain A"/>
    <property type="match status" value="1"/>
</dbReference>
<dbReference type="CDD" id="cd06428">
    <property type="entry name" value="M1P_guanylylT_A_like_N"/>
    <property type="match status" value="1"/>
</dbReference>
<comment type="subunit">
    <text evidence="5">Homodimer.</text>
</comment>
<organism evidence="12 13">
    <name type="scientific">Fraxinus pennsylvanica</name>
    <dbReference type="NCBI Taxonomy" id="56036"/>
    <lineage>
        <taxon>Eukaryota</taxon>
        <taxon>Viridiplantae</taxon>
        <taxon>Streptophyta</taxon>
        <taxon>Embryophyta</taxon>
        <taxon>Tracheophyta</taxon>
        <taxon>Spermatophyta</taxon>
        <taxon>Magnoliopsida</taxon>
        <taxon>eudicotyledons</taxon>
        <taxon>Gunneridae</taxon>
        <taxon>Pentapetalae</taxon>
        <taxon>asterids</taxon>
        <taxon>lamiids</taxon>
        <taxon>Lamiales</taxon>
        <taxon>Oleaceae</taxon>
        <taxon>Oleeae</taxon>
        <taxon>Fraxinus</taxon>
    </lineage>
</organism>
<proteinExistence type="inferred from homology"/>
<evidence type="ECO:0000256" key="8">
    <source>
        <dbReference type="ARBA" id="ARBA00023002"/>
    </source>
</evidence>
<dbReference type="GO" id="GO:0052856">
    <property type="term" value="F:NAD(P)HX epimerase activity"/>
    <property type="evidence" value="ECO:0007669"/>
    <property type="project" value="UniProtKB-UniRule"/>
</dbReference>
<dbReference type="Gene3D" id="3.90.550.10">
    <property type="entry name" value="Spore Coat Polysaccharide Biosynthesis Protein SpsA, Chain A"/>
    <property type="match status" value="1"/>
</dbReference>
<dbReference type="FunFam" id="2.30.110.10:FF:000005">
    <property type="entry name" value="NAD(P)H-hydrate epimerase"/>
    <property type="match status" value="1"/>
</dbReference>
<evidence type="ECO:0000313" key="13">
    <source>
        <dbReference type="Proteomes" id="UP000834106"/>
    </source>
</evidence>
<dbReference type="SUPFAM" id="SSF64153">
    <property type="entry name" value="YjeF N-terminal domain-like"/>
    <property type="match status" value="1"/>
</dbReference>
<dbReference type="Proteomes" id="UP000834106">
    <property type="component" value="Chromosome 23"/>
</dbReference>
<evidence type="ECO:0000256" key="5">
    <source>
        <dbReference type="ARBA" id="ARBA00011738"/>
    </source>
</evidence>
<dbReference type="PROSITE" id="PS51385">
    <property type="entry name" value="YJEF_N"/>
    <property type="match status" value="1"/>
</dbReference>
<evidence type="ECO:0000256" key="9">
    <source>
        <dbReference type="ARBA" id="ARBA00023096"/>
    </source>
</evidence>
<dbReference type="SUPFAM" id="SSF53448">
    <property type="entry name" value="Nucleotide-diphospho-sugar transferases"/>
    <property type="match status" value="1"/>
</dbReference>
<dbReference type="AlphaFoldDB" id="A0AAD2AKA5"/>
<protein>
    <recommendedName>
        <fullName evidence="10">NAD(P)H-hydrate epimerase</fullName>
        <ecNumber evidence="10">5.1.99.6</ecNumber>
    </recommendedName>
    <alternativeName>
        <fullName evidence="10">NAD(P)HX epimerase</fullName>
    </alternativeName>
</protein>
<dbReference type="NCBIfam" id="NF004231">
    <property type="entry name" value="PRK05679.1"/>
    <property type="match status" value="1"/>
</dbReference>
<comment type="catalytic activity">
    <reaction evidence="10">
        <text>(6R)-NADHX = (6S)-NADHX</text>
        <dbReference type="Rhea" id="RHEA:32215"/>
        <dbReference type="ChEBI" id="CHEBI:64074"/>
        <dbReference type="ChEBI" id="CHEBI:64075"/>
        <dbReference type="EC" id="5.1.99.6"/>
    </reaction>
</comment>
<evidence type="ECO:0000256" key="2">
    <source>
        <dbReference type="ARBA" id="ARBA00004738"/>
    </source>
</evidence>
<comment type="cofactor">
    <cofactor evidence="10">
        <name>K(+)</name>
        <dbReference type="ChEBI" id="CHEBI:29103"/>
    </cofactor>
    <text evidence="10">Binds 1 potassium ion per subunit.</text>
</comment>
<dbReference type="InterPro" id="IPR036652">
    <property type="entry name" value="YjeF_N_dom_sf"/>
</dbReference>
<keyword evidence="10" id="KW-0547">Nucleotide-binding</keyword>
<dbReference type="FunFam" id="3.90.550.10:FF:000071">
    <property type="entry name" value="Mannose-1-phosphate guanyltransferase alpha"/>
    <property type="match status" value="1"/>
</dbReference>
<dbReference type="GO" id="GO:0046872">
    <property type="term" value="F:metal ion binding"/>
    <property type="evidence" value="ECO:0007669"/>
    <property type="project" value="UniProtKB-KW"/>
</dbReference>
<comment type="similarity">
    <text evidence="4">Belongs to the transferase hexapeptide repeat family.</text>
</comment>
<comment type="pathway">
    <text evidence="2">Cofactor metabolism; pyridoxal 5'-phosphate salvage; pyridoxal 5'-phosphate from pyridoxamine 5'-phosphate: step 1/1.</text>
</comment>
<feature type="binding site" evidence="10">
    <location>
        <position position="575"/>
    </location>
    <ligand>
        <name>K(+)</name>
        <dbReference type="ChEBI" id="CHEBI:29103"/>
    </ligand>
</feature>
<comment type="catalytic activity">
    <reaction evidence="10">
        <text>(6R)-NADPHX = (6S)-NADPHX</text>
        <dbReference type="Rhea" id="RHEA:32227"/>
        <dbReference type="ChEBI" id="CHEBI:64076"/>
        <dbReference type="ChEBI" id="CHEBI:64077"/>
        <dbReference type="EC" id="5.1.99.6"/>
    </reaction>
</comment>
<evidence type="ECO:0000259" key="11">
    <source>
        <dbReference type="PROSITE" id="PS51385"/>
    </source>
</evidence>
<dbReference type="HAMAP" id="MF_01629">
    <property type="entry name" value="PdxH"/>
    <property type="match status" value="1"/>
</dbReference>
<keyword evidence="10" id="KW-0630">Potassium</keyword>
<comment type="similarity">
    <text evidence="10">Belongs to the NnrE/AIBP family.</text>
</comment>
<feature type="binding site" evidence="10">
    <location>
        <position position="572"/>
    </location>
    <ligand>
        <name>(6S)-NADPHX</name>
        <dbReference type="ChEBI" id="CHEBI:64076"/>
    </ligand>
</feature>
<dbReference type="Gene3D" id="2.160.10.10">
    <property type="entry name" value="Hexapeptide repeat proteins"/>
    <property type="match status" value="1"/>
</dbReference>
<evidence type="ECO:0000256" key="6">
    <source>
        <dbReference type="ARBA" id="ARBA00022630"/>
    </source>
</evidence>
<dbReference type="Pfam" id="PF01243">
    <property type="entry name" value="PNPOx_N"/>
    <property type="match status" value="1"/>
</dbReference>
<dbReference type="NCBIfam" id="TIGR00558">
    <property type="entry name" value="pdxH"/>
    <property type="match status" value="1"/>
</dbReference>
<keyword evidence="10" id="KW-0479">Metal-binding</keyword>
<dbReference type="Pfam" id="PF03853">
    <property type="entry name" value="YjeF_N"/>
    <property type="match status" value="1"/>
</dbReference>
<keyword evidence="9" id="KW-0664">Pyridoxine biosynthesis</keyword>
<comment type="pathway">
    <text evidence="3">Cofactor metabolism; pyridoxal 5'-phosphate salvage; pyridoxal 5'-phosphate from pyridoxine 5'-phosphate: step 1/1.</text>
</comment>
<dbReference type="Pfam" id="PF00483">
    <property type="entry name" value="NTP_transferase"/>
    <property type="match status" value="1"/>
</dbReference>
<dbReference type="GO" id="GO:0010181">
    <property type="term" value="F:FMN binding"/>
    <property type="evidence" value="ECO:0007669"/>
    <property type="project" value="InterPro"/>
</dbReference>
<dbReference type="SUPFAM" id="SSF50475">
    <property type="entry name" value="FMN-binding split barrel"/>
    <property type="match status" value="1"/>
</dbReference>
<evidence type="ECO:0000256" key="4">
    <source>
        <dbReference type="ARBA" id="ARBA00007274"/>
    </source>
</evidence>
<reference evidence="12" key="1">
    <citation type="submission" date="2023-05" db="EMBL/GenBank/DDBJ databases">
        <authorList>
            <person name="Huff M."/>
        </authorList>
    </citation>
    <scope>NUCLEOTIDE SEQUENCE</scope>
</reference>
<dbReference type="Gene3D" id="3.40.50.10260">
    <property type="entry name" value="YjeF N-terminal domain"/>
    <property type="match status" value="1"/>
</dbReference>
<comment type="function">
    <text evidence="10">Catalyzes the epimerization of the S- and R-forms of NAD(P)HX, a damaged form of NAD(P)H that is a result of enzymatic or heat-dependent hydration. This is a prerequisite for the S-specific NAD(P)H-hydrate dehydratase to allow the repair of both epimers of NAD(P)HX.</text>
</comment>
<dbReference type="InterPro" id="IPR000659">
    <property type="entry name" value="Pyridox_Oxase"/>
</dbReference>
<feature type="binding site" evidence="10">
    <location>
        <position position="530"/>
    </location>
    <ligand>
        <name>K(+)</name>
        <dbReference type="ChEBI" id="CHEBI:29103"/>
    </ligand>
</feature>
<feature type="binding site" evidence="10">
    <location>
        <begin position="534"/>
        <end position="540"/>
    </location>
    <ligand>
        <name>(6S)-NADPHX</name>
        <dbReference type="ChEBI" id="CHEBI:64076"/>
    </ligand>
</feature>
<keyword evidence="7" id="KW-0288">FMN</keyword>
<feature type="binding site" evidence="10">
    <location>
        <begin position="465"/>
        <end position="469"/>
    </location>
    <ligand>
        <name>(6S)-NADPHX</name>
        <dbReference type="ChEBI" id="CHEBI:64076"/>
    </ligand>
</feature>
<dbReference type="GO" id="GO:0016779">
    <property type="term" value="F:nucleotidyltransferase activity"/>
    <property type="evidence" value="ECO:0007669"/>
    <property type="project" value="UniProtKB-KW"/>
</dbReference>
<sequence>MGSTEESVVAVIMVGGPTKGTRFRPLSLNIPKPLFPLAGQAMVHHPISACKRIPNLAQIYLIGFYEEREFALFVSSVSNELRVPVRYLKEDKPHGSAGGLYNFRDLIMEDNPSHIVLLNCDVCCSFPLPDMLEAHRRYGGMGTILVIKVSPESAYQFGELVADPVTNELLHYAEKPETFVSDRINCGVYIFTPDIFTAIQGVSTQRKDRATLRRVSSFEALQPANRSLPTDFVRLDQDILSPLAGKKQLYVYETMDFWEQIKNPGMSLKSSGLYLAQFRFTSPHLLASGDGTKKATISGDVYIHPSAKVHLTAKIGPNVSISANARIGAGVRLVSCIILDDVEIQENAVVIHAIVGWKSSIGRWSRVQASGDYNAKLGVTILGESVTVEDEVVVEQVEIMEKDQECISYITQQQAVEIDELLMGPLGFSVDQLMELAGLSVASAIAEVYRSTEYNRVLVICGPGNNGGDGLVAARHLHHFGYKPYICYPKRTPKPLYTGLVTQLESLSVPFLPVEGLTQELSNDFDILVDAIFGFSFSGMPRPPFDGLIHGLVSARKHNQMFQRSPVIVSVDIPSGWHVEKGDVNSEGIKPDMLVSLTAPKLCAKMFCGPHHFLGGRFVPPSIVVKFKLQFPPYPGTSMCVRIGKPPQADVQVQISPGNDEKHREADPFVQFQKWFDDAVAAGLKEPNSMALSTASKDGKPSSRMVQLKGIHGEGFVWCSNYGSRKAQEISENPHASLLFYWSGLNRQVRVEGFVQKVSDEESEQYFRSRPREIQIGPAVSEQSTVIPGRQFLHQKYKELEEKYSDGSMIPRPKHWGGYRLIPECFEFWQGDESRVHLRLRYAAEEIGGKIAWRRIVK</sequence>
<evidence type="ECO:0000313" key="12">
    <source>
        <dbReference type="EMBL" id="CAI9787275.1"/>
    </source>
</evidence>
<evidence type="ECO:0000256" key="3">
    <source>
        <dbReference type="ARBA" id="ARBA00005037"/>
    </source>
</evidence>
<dbReference type="InterPro" id="IPR012349">
    <property type="entry name" value="Split_barrel_FMN-bd"/>
</dbReference>
<dbReference type="EMBL" id="OU503058">
    <property type="protein sequence ID" value="CAI9787275.1"/>
    <property type="molecule type" value="Genomic_DNA"/>
</dbReference>
<dbReference type="PANTHER" id="PTHR22572">
    <property type="entry name" value="SUGAR-1-PHOSPHATE GUANYL TRANSFERASE"/>
    <property type="match status" value="1"/>
</dbReference>
<dbReference type="GO" id="GO:0008615">
    <property type="term" value="P:pyridoxine biosynthetic process"/>
    <property type="evidence" value="ECO:0007669"/>
    <property type="project" value="UniProtKB-KW"/>
</dbReference>
<evidence type="ECO:0000256" key="1">
    <source>
        <dbReference type="ARBA" id="ARBA00001917"/>
    </source>
</evidence>
<gene>
    <name evidence="12" type="ORF">FPE_LOCUS34705</name>
</gene>
<dbReference type="NCBIfam" id="TIGR00197">
    <property type="entry name" value="yjeF_nterm"/>
    <property type="match status" value="1"/>
</dbReference>
<name>A0AAD2AKA5_9LAMI</name>
<dbReference type="InterPro" id="IPR056729">
    <property type="entry name" value="GMPPB_C"/>
</dbReference>
<dbReference type="HAMAP" id="MF_01966">
    <property type="entry name" value="NADHX_epimerase"/>
    <property type="match status" value="1"/>
</dbReference>
<dbReference type="Pfam" id="PF10590">
    <property type="entry name" value="PNP_phzG_C"/>
    <property type="match status" value="1"/>
</dbReference>
<comment type="cofactor">
    <cofactor evidence="1">
        <name>FMN</name>
        <dbReference type="ChEBI" id="CHEBI:58210"/>
    </cofactor>
</comment>
<evidence type="ECO:0000256" key="7">
    <source>
        <dbReference type="ARBA" id="ARBA00022643"/>
    </source>
</evidence>
<feature type="binding site" evidence="10">
    <location>
        <position position="466"/>
    </location>
    <ligand>
        <name>K(+)</name>
        <dbReference type="ChEBI" id="CHEBI:29103"/>
    </ligand>
</feature>
<keyword evidence="8" id="KW-0560">Oxidoreductase</keyword>
<dbReference type="InterPro" id="IPR005835">
    <property type="entry name" value="NTP_transferase_dom"/>
</dbReference>
<dbReference type="FunFam" id="2.160.10.10:FF:000030">
    <property type="entry name" value="Putative GDP-mannose pyrophosphorylase"/>
    <property type="match status" value="1"/>
</dbReference>
<dbReference type="InterPro" id="IPR050486">
    <property type="entry name" value="Mannose-1P_guanyltransferase"/>
</dbReference>
<evidence type="ECO:0000256" key="10">
    <source>
        <dbReference type="HAMAP-Rule" id="MF_03159"/>
    </source>
</evidence>
<dbReference type="FunFam" id="3.40.50.10260:FF:000006">
    <property type="entry name" value="NAD(P)H-hydrate epimerase"/>
    <property type="match status" value="1"/>
</dbReference>
<dbReference type="EC" id="5.1.99.6" evidence="10"/>
<keyword evidence="10" id="KW-0413">Isomerase</keyword>
<keyword evidence="10" id="KW-0520">NAD</keyword>
<comment type="caution">
    <text evidence="10">Lacks conserved residue(s) required for the propagation of feature annotation.</text>
</comment>
<keyword evidence="6" id="KW-0285">Flavoprotein</keyword>
<dbReference type="InterPro" id="IPR004443">
    <property type="entry name" value="YjeF_N_dom"/>
</dbReference>
<feature type="domain" description="YjeF N-terminal" evidence="11">
    <location>
        <begin position="415"/>
        <end position="631"/>
    </location>
</feature>
<dbReference type="InterPro" id="IPR029044">
    <property type="entry name" value="Nucleotide-diphossugar_trans"/>
</dbReference>
<dbReference type="InterPro" id="IPR011576">
    <property type="entry name" value="Pyridox_Oxase_N"/>
</dbReference>
<accession>A0AAD2AKA5</accession>
<dbReference type="GO" id="GO:0004733">
    <property type="term" value="F:pyridoxamine phosphate oxidase activity"/>
    <property type="evidence" value="ECO:0007669"/>
    <property type="project" value="InterPro"/>
</dbReference>
<dbReference type="InterPro" id="IPR019576">
    <property type="entry name" value="Pyridoxamine_oxidase_dimer_C"/>
</dbReference>
<keyword evidence="13" id="KW-1185">Reference proteome</keyword>
<dbReference type="Pfam" id="PF25087">
    <property type="entry name" value="GMPPB_C"/>
    <property type="match status" value="1"/>
</dbReference>